<dbReference type="AlphaFoldDB" id="A0A195B7N2"/>
<evidence type="ECO:0000256" key="1">
    <source>
        <dbReference type="SAM" id="MobiDB-lite"/>
    </source>
</evidence>
<gene>
    <name evidence="2" type="ORF">ALC53_09349</name>
</gene>
<proteinExistence type="predicted"/>
<dbReference type="Proteomes" id="UP000078540">
    <property type="component" value="Unassembled WGS sequence"/>
</dbReference>
<accession>A0A195B7N2</accession>
<evidence type="ECO:0000313" key="3">
    <source>
        <dbReference type="Proteomes" id="UP000078540"/>
    </source>
</evidence>
<reference evidence="2 3" key="1">
    <citation type="submission" date="2015-09" db="EMBL/GenBank/DDBJ databases">
        <title>Atta colombica WGS genome.</title>
        <authorList>
            <person name="Nygaard S."/>
            <person name="Hu H."/>
            <person name="Boomsma J."/>
            <person name="Zhang G."/>
        </authorList>
    </citation>
    <scope>NUCLEOTIDE SEQUENCE [LARGE SCALE GENOMIC DNA]</scope>
    <source>
        <strain evidence="2">Treedump-2</strain>
        <tissue evidence="2">Whole body</tissue>
    </source>
</reference>
<feature type="region of interest" description="Disordered" evidence="1">
    <location>
        <begin position="1"/>
        <end position="36"/>
    </location>
</feature>
<feature type="compositionally biased region" description="Basic and acidic residues" evidence="1">
    <location>
        <begin position="26"/>
        <end position="36"/>
    </location>
</feature>
<feature type="compositionally biased region" description="Acidic residues" evidence="1">
    <location>
        <begin position="1"/>
        <end position="11"/>
    </location>
</feature>
<protein>
    <submittedName>
        <fullName evidence="2">Uncharacterized protein</fullName>
    </submittedName>
</protein>
<evidence type="ECO:0000313" key="2">
    <source>
        <dbReference type="EMBL" id="KYM80255.1"/>
    </source>
</evidence>
<feature type="compositionally biased region" description="Basic residues" evidence="1">
    <location>
        <begin position="15"/>
        <end position="25"/>
    </location>
</feature>
<organism evidence="2 3">
    <name type="scientific">Atta colombica</name>
    <dbReference type="NCBI Taxonomy" id="520822"/>
    <lineage>
        <taxon>Eukaryota</taxon>
        <taxon>Metazoa</taxon>
        <taxon>Ecdysozoa</taxon>
        <taxon>Arthropoda</taxon>
        <taxon>Hexapoda</taxon>
        <taxon>Insecta</taxon>
        <taxon>Pterygota</taxon>
        <taxon>Neoptera</taxon>
        <taxon>Endopterygota</taxon>
        <taxon>Hymenoptera</taxon>
        <taxon>Apocrita</taxon>
        <taxon>Aculeata</taxon>
        <taxon>Formicoidea</taxon>
        <taxon>Formicidae</taxon>
        <taxon>Myrmicinae</taxon>
        <taxon>Atta</taxon>
    </lineage>
</organism>
<name>A0A195B7N2_9HYME</name>
<dbReference type="EMBL" id="KQ976574">
    <property type="protein sequence ID" value="KYM80255.1"/>
    <property type="molecule type" value="Genomic_DNA"/>
</dbReference>
<sequence>MRTEVIEYENDDGVKKKKKTKTKKKKMEEGEPLPRTKKWDVETNDVGVLPNSWRRWQRVWRSRSKRRMKRKRMKRWKWKRRRIEKCEEEKHVKVEETAGAKEGTRRWATYCCLERGLGLVGSEMKEDGVRSRTGLHTSIHRRSPAPTGFFSVSSPPPGPLWLYLPAARPTFYSNLLVLTCSLLYPLLSRDPPPFTSFPTFPPSACRPHSRASGVGPQCSIHRATKRTAQASADLPGSHFRLDGNPRDTHTVDVVSVLLSIPLIAKDLNSQTVRGVLRLTIHQSNHFLLPDFYENSYSPIPLSLYIIGSSRLIDDYKGTIEMRRDRYTKDNGPGPKR</sequence>
<keyword evidence="3" id="KW-1185">Reference proteome</keyword>